<feature type="region of interest" description="Disordered" evidence="1">
    <location>
        <begin position="1"/>
        <end position="25"/>
    </location>
</feature>
<gene>
    <name evidence="2" type="ORF">SEVIR_3G316000v2</name>
</gene>
<evidence type="ECO:0000313" key="3">
    <source>
        <dbReference type="Proteomes" id="UP000298652"/>
    </source>
</evidence>
<evidence type="ECO:0000256" key="1">
    <source>
        <dbReference type="SAM" id="MobiDB-lite"/>
    </source>
</evidence>
<sequence>MAHPSGDGRIIVQPSGNGRMRSHDETDSFDDCCRGYHIPFPQGNALRVFRRADNTFTCPVCPGTRHRWRILNKVKDHVLRMAKSLPLTGENKKKWSRHHVMARNEGWME</sequence>
<keyword evidence="3" id="KW-1185">Reference proteome</keyword>
<accession>A0A4U6VG26</accession>
<dbReference type="Gramene" id="TKW28398">
    <property type="protein sequence ID" value="TKW28398"/>
    <property type="gene ID" value="SEVIR_3G316000v2"/>
</dbReference>
<evidence type="ECO:0000313" key="2">
    <source>
        <dbReference type="EMBL" id="TKW28398.1"/>
    </source>
</evidence>
<protein>
    <submittedName>
        <fullName evidence="2">Uncharacterized protein</fullName>
    </submittedName>
</protein>
<proteinExistence type="predicted"/>
<dbReference type="AlphaFoldDB" id="A0A4U6VG26"/>
<name>A0A4U6VG26_SETVI</name>
<dbReference type="Proteomes" id="UP000298652">
    <property type="component" value="Chromosome 3"/>
</dbReference>
<reference evidence="2" key="1">
    <citation type="submission" date="2019-03" db="EMBL/GenBank/DDBJ databases">
        <title>WGS assembly of Setaria viridis.</title>
        <authorList>
            <person name="Huang P."/>
            <person name="Jenkins J."/>
            <person name="Grimwood J."/>
            <person name="Barry K."/>
            <person name="Healey A."/>
            <person name="Mamidi S."/>
            <person name="Sreedasyam A."/>
            <person name="Shu S."/>
            <person name="Feldman M."/>
            <person name="Wu J."/>
            <person name="Yu Y."/>
            <person name="Chen C."/>
            <person name="Johnson J."/>
            <person name="Rokhsar D."/>
            <person name="Baxter I."/>
            <person name="Schmutz J."/>
            <person name="Brutnell T."/>
            <person name="Kellogg E."/>
        </authorList>
    </citation>
    <scope>NUCLEOTIDE SEQUENCE [LARGE SCALE GENOMIC DNA]</scope>
</reference>
<dbReference type="EMBL" id="CM016554">
    <property type="protein sequence ID" value="TKW28398.1"/>
    <property type="molecule type" value="Genomic_DNA"/>
</dbReference>
<organism evidence="2 3">
    <name type="scientific">Setaria viridis</name>
    <name type="common">Green bristlegrass</name>
    <name type="synonym">Setaria italica subsp. viridis</name>
    <dbReference type="NCBI Taxonomy" id="4556"/>
    <lineage>
        <taxon>Eukaryota</taxon>
        <taxon>Viridiplantae</taxon>
        <taxon>Streptophyta</taxon>
        <taxon>Embryophyta</taxon>
        <taxon>Tracheophyta</taxon>
        <taxon>Spermatophyta</taxon>
        <taxon>Magnoliopsida</taxon>
        <taxon>Liliopsida</taxon>
        <taxon>Poales</taxon>
        <taxon>Poaceae</taxon>
        <taxon>PACMAD clade</taxon>
        <taxon>Panicoideae</taxon>
        <taxon>Panicodae</taxon>
        <taxon>Paniceae</taxon>
        <taxon>Cenchrinae</taxon>
        <taxon>Setaria</taxon>
    </lineage>
</organism>